<feature type="compositionally biased region" description="Basic residues" evidence="5">
    <location>
        <begin position="28"/>
        <end position="39"/>
    </location>
</feature>
<sequence length="192" mass="20727">MTYKNMKGDEKENDNGHKEVAATAIRRSSGRPRGSKNKPKPPIIITTKSPTSIKSHVFEFASGVDIAESLLCFASARQRGLCVLSARGTVNNVTLQQAHGDVVVLHGKFDIIIMNGLFFPLGSSHSRLNLFLGKDQGRMIGGTVVGPLVASGSVMVMTTSFANAINVRIPLLDKDNVDNQQNCGCNDRHIHS</sequence>
<evidence type="ECO:0000256" key="2">
    <source>
        <dbReference type="ARBA" id="ARBA00023125"/>
    </source>
</evidence>
<dbReference type="InterPro" id="IPR005175">
    <property type="entry name" value="PPC_dom"/>
</dbReference>
<keyword evidence="8" id="KW-1185">Reference proteome</keyword>
<comment type="caution">
    <text evidence="7">The sequence shown here is derived from an EMBL/GenBank/DDBJ whole genome shotgun (WGS) entry which is preliminary data.</text>
</comment>
<evidence type="ECO:0000259" key="6">
    <source>
        <dbReference type="PROSITE" id="PS51742"/>
    </source>
</evidence>
<dbReference type="GO" id="GO:0003680">
    <property type="term" value="F:minor groove of adenine-thymine-rich DNA binding"/>
    <property type="evidence" value="ECO:0007669"/>
    <property type="project" value="InterPro"/>
</dbReference>
<dbReference type="CDD" id="cd11378">
    <property type="entry name" value="DUF296"/>
    <property type="match status" value="1"/>
</dbReference>
<evidence type="ECO:0000313" key="7">
    <source>
        <dbReference type="EMBL" id="CAL0326309.1"/>
    </source>
</evidence>
<dbReference type="AlphaFoldDB" id="A0AAV1XXM4"/>
<evidence type="ECO:0000256" key="1">
    <source>
        <dbReference type="ARBA" id="ARBA00023015"/>
    </source>
</evidence>
<evidence type="ECO:0000256" key="4">
    <source>
        <dbReference type="ARBA" id="ARBA00023242"/>
    </source>
</evidence>
<keyword evidence="1" id="KW-0805">Transcription regulation</keyword>
<feature type="domain" description="PPC" evidence="6">
    <location>
        <begin position="50"/>
        <end position="183"/>
    </location>
</feature>
<dbReference type="SUPFAM" id="SSF117856">
    <property type="entry name" value="AF0104/ALDC/Ptd012-like"/>
    <property type="match status" value="1"/>
</dbReference>
<dbReference type="GO" id="GO:0005634">
    <property type="term" value="C:nucleus"/>
    <property type="evidence" value="ECO:0007669"/>
    <property type="project" value="TreeGrafter"/>
</dbReference>
<protein>
    <recommendedName>
        <fullName evidence="6">PPC domain-containing protein</fullName>
    </recommendedName>
</protein>
<proteinExistence type="predicted"/>
<reference evidence="7 8" key="1">
    <citation type="submission" date="2024-03" db="EMBL/GenBank/DDBJ databases">
        <authorList>
            <person name="Martinez-Hernandez J."/>
        </authorList>
    </citation>
    <scope>NUCLEOTIDE SEQUENCE [LARGE SCALE GENOMIC DNA]</scope>
</reference>
<evidence type="ECO:0000256" key="3">
    <source>
        <dbReference type="ARBA" id="ARBA00023163"/>
    </source>
</evidence>
<dbReference type="PROSITE" id="PS51742">
    <property type="entry name" value="PPC"/>
    <property type="match status" value="1"/>
</dbReference>
<evidence type="ECO:0000313" key="8">
    <source>
        <dbReference type="Proteomes" id="UP001497480"/>
    </source>
</evidence>
<name>A0AAV1XXM4_LUPLU</name>
<dbReference type="EMBL" id="CAXHTB010000019">
    <property type="protein sequence ID" value="CAL0326309.1"/>
    <property type="molecule type" value="Genomic_DNA"/>
</dbReference>
<feature type="region of interest" description="Disordered" evidence="5">
    <location>
        <begin position="1"/>
        <end position="44"/>
    </location>
</feature>
<dbReference type="PANTHER" id="PTHR31100:SF14">
    <property type="entry name" value="AT-HOOK MOTIF NUCLEAR-LOCALIZED PROTEIN 15"/>
    <property type="match status" value="1"/>
</dbReference>
<organism evidence="7 8">
    <name type="scientific">Lupinus luteus</name>
    <name type="common">European yellow lupine</name>
    <dbReference type="NCBI Taxonomy" id="3873"/>
    <lineage>
        <taxon>Eukaryota</taxon>
        <taxon>Viridiplantae</taxon>
        <taxon>Streptophyta</taxon>
        <taxon>Embryophyta</taxon>
        <taxon>Tracheophyta</taxon>
        <taxon>Spermatophyta</taxon>
        <taxon>Magnoliopsida</taxon>
        <taxon>eudicotyledons</taxon>
        <taxon>Gunneridae</taxon>
        <taxon>Pentapetalae</taxon>
        <taxon>rosids</taxon>
        <taxon>fabids</taxon>
        <taxon>Fabales</taxon>
        <taxon>Fabaceae</taxon>
        <taxon>Papilionoideae</taxon>
        <taxon>50 kb inversion clade</taxon>
        <taxon>genistoids sensu lato</taxon>
        <taxon>core genistoids</taxon>
        <taxon>Genisteae</taxon>
        <taxon>Lupinus</taxon>
    </lineage>
</organism>
<dbReference type="Gene3D" id="3.30.1330.80">
    <property type="entry name" value="Hypothetical protein, similar to alpha- acetolactate decarboxylase, domain 2"/>
    <property type="match status" value="1"/>
</dbReference>
<keyword evidence="2" id="KW-0238">DNA-binding</keyword>
<gene>
    <name evidence="7" type="ORF">LLUT_LOCUS27369</name>
</gene>
<keyword evidence="4" id="KW-0539">Nucleus</keyword>
<feature type="compositionally biased region" description="Basic and acidic residues" evidence="5">
    <location>
        <begin position="1"/>
        <end position="20"/>
    </location>
</feature>
<dbReference type="Pfam" id="PF03479">
    <property type="entry name" value="PCC"/>
    <property type="match status" value="1"/>
</dbReference>
<keyword evidence="3" id="KW-0804">Transcription</keyword>
<dbReference type="GO" id="GO:0003700">
    <property type="term" value="F:DNA-binding transcription factor activity"/>
    <property type="evidence" value="ECO:0007669"/>
    <property type="project" value="TreeGrafter"/>
</dbReference>
<accession>A0AAV1XXM4</accession>
<dbReference type="PANTHER" id="PTHR31100">
    <property type="entry name" value="AT-HOOK MOTIF NUCLEAR-LOCALIZED PROTEIN 15"/>
    <property type="match status" value="1"/>
</dbReference>
<evidence type="ECO:0000256" key="5">
    <source>
        <dbReference type="SAM" id="MobiDB-lite"/>
    </source>
</evidence>
<dbReference type="Proteomes" id="UP001497480">
    <property type="component" value="Unassembled WGS sequence"/>
</dbReference>
<dbReference type="PIRSF" id="PIRSF016021">
    <property type="entry name" value="ESCAROLA"/>
    <property type="match status" value="1"/>
</dbReference>
<dbReference type="InterPro" id="IPR014476">
    <property type="entry name" value="AHL15-29"/>
</dbReference>